<reference evidence="2" key="2">
    <citation type="submission" date="2020-11" db="EMBL/GenBank/DDBJ databases">
        <authorList>
            <consortium name="DOE Joint Genome Institute"/>
            <person name="Kuo A."/>
            <person name="Miyauchi S."/>
            <person name="Kiss E."/>
            <person name="Drula E."/>
            <person name="Kohler A."/>
            <person name="Sanchez-Garcia M."/>
            <person name="Andreopoulos B."/>
            <person name="Barry K.W."/>
            <person name="Bonito G."/>
            <person name="Buee M."/>
            <person name="Carver A."/>
            <person name="Chen C."/>
            <person name="Cichocki N."/>
            <person name="Clum A."/>
            <person name="Culley D."/>
            <person name="Crous P.W."/>
            <person name="Fauchery L."/>
            <person name="Girlanda M."/>
            <person name="Hayes R."/>
            <person name="Keri Z."/>
            <person name="Labutti K."/>
            <person name="Lipzen A."/>
            <person name="Lombard V."/>
            <person name="Magnuson J."/>
            <person name="Maillard F."/>
            <person name="Morin E."/>
            <person name="Murat C."/>
            <person name="Nolan M."/>
            <person name="Ohm R."/>
            <person name="Pangilinan J."/>
            <person name="Pereira M."/>
            <person name="Perotto S."/>
            <person name="Peter M."/>
            <person name="Riley R."/>
            <person name="Sitrit Y."/>
            <person name="Stielow B."/>
            <person name="Szollosi G."/>
            <person name="Zifcakova L."/>
            <person name="Stursova M."/>
            <person name="Spatafora J.W."/>
            <person name="Tedersoo L."/>
            <person name="Vaario L.-M."/>
            <person name="Yamada A."/>
            <person name="Yan M."/>
            <person name="Wang P."/>
            <person name="Xu J."/>
            <person name="Bruns T."/>
            <person name="Baldrian P."/>
            <person name="Vilgalys R."/>
            <person name="Henrissat B."/>
            <person name="Grigoriev I.V."/>
            <person name="Hibbett D."/>
            <person name="Nagy L.G."/>
            <person name="Martin F.M."/>
        </authorList>
    </citation>
    <scope>NUCLEOTIDE SEQUENCE</scope>
    <source>
        <strain evidence="2">UH-Tt-Lm1</strain>
    </source>
</reference>
<evidence type="ECO:0000313" key="2">
    <source>
        <dbReference type="EMBL" id="KAF9784397.1"/>
    </source>
</evidence>
<feature type="compositionally biased region" description="Basic and acidic residues" evidence="1">
    <location>
        <begin position="25"/>
        <end position="37"/>
    </location>
</feature>
<keyword evidence="3" id="KW-1185">Reference proteome</keyword>
<evidence type="ECO:0000256" key="1">
    <source>
        <dbReference type="SAM" id="MobiDB-lite"/>
    </source>
</evidence>
<protein>
    <submittedName>
        <fullName evidence="2">Uncharacterized protein</fullName>
    </submittedName>
</protein>
<dbReference type="Proteomes" id="UP000736335">
    <property type="component" value="Unassembled WGS sequence"/>
</dbReference>
<feature type="region of interest" description="Disordered" evidence="1">
    <location>
        <begin position="312"/>
        <end position="335"/>
    </location>
</feature>
<dbReference type="AlphaFoldDB" id="A0A9P6HCQ2"/>
<name>A0A9P6HCQ2_9AGAM</name>
<feature type="compositionally biased region" description="Polar residues" evidence="1">
    <location>
        <begin position="11"/>
        <end position="24"/>
    </location>
</feature>
<accession>A0A9P6HCQ2</accession>
<comment type="caution">
    <text evidence="2">The sequence shown here is derived from an EMBL/GenBank/DDBJ whole genome shotgun (WGS) entry which is preliminary data.</text>
</comment>
<reference evidence="2" key="1">
    <citation type="journal article" date="2020" name="Nat. Commun.">
        <title>Large-scale genome sequencing of mycorrhizal fungi provides insights into the early evolution of symbiotic traits.</title>
        <authorList>
            <person name="Miyauchi S."/>
            <person name="Kiss E."/>
            <person name="Kuo A."/>
            <person name="Drula E."/>
            <person name="Kohler A."/>
            <person name="Sanchez-Garcia M."/>
            <person name="Morin E."/>
            <person name="Andreopoulos B."/>
            <person name="Barry K.W."/>
            <person name="Bonito G."/>
            <person name="Buee M."/>
            <person name="Carver A."/>
            <person name="Chen C."/>
            <person name="Cichocki N."/>
            <person name="Clum A."/>
            <person name="Culley D."/>
            <person name="Crous P.W."/>
            <person name="Fauchery L."/>
            <person name="Girlanda M."/>
            <person name="Hayes R.D."/>
            <person name="Keri Z."/>
            <person name="LaButti K."/>
            <person name="Lipzen A."/>
            <person name="Lombard V."/>
            <person name="Magnuson J."/>
            <person name="Maillard F."/>
            <person name="Murat C."/>
            <person name="Nolan M."/>
            <person name="Ohm R.A."/>
            <person name="Pangilinan J."/>
            <person name="Pereira M.F."/>
            <person name="Perotto S."/>
            <person name="Peter M."/>
            <person name="Pfister S."/>
            <person name="Riley R."/>
            <person name="Sitrit Y."/>
            <person name="Stielow J.B."/>
            <person name="Szollosi G."/>
            <person name="Zifcakova L."/>
            <person name="Stursova M."/>
            <person name="Spatafora J.W."/>
            <person name="Tedersoo L."/>
            <person name="Vaario L.M."/>
            <person name="Yamada A."/>
            <person name="Yan M."/>
            <person name="Wang P."/>
            <person name="Xu J."/>
            <person name="Bruns T."/>
            <person name="Baldrian P."/>
            <person name="Vilgalys R."/>
            <person name="Dunand C."/>
            <person name="Henrissat B."/>
            <person name="Grigoriev I.V."/>
            <person name="Hibbett D."/>
            <person name="Nagy L.G."/>
            <person name="Martin F.M."/>
        </authorList>
    </citation>
    <scope>NUCLEOTIDE SEQUENCE</scope>
    <source>
        <strain evidence="2">UH-Tt-Lm1</strain>
    </source>
</reference>
<evidence type="ECO:0000313" key="3">
    <source>
        <dbReference type="Proteomes" id="UP000736335"/>
    </source>
</evidence>
<sequence>MPRVAYRSVSHRLTPSPVQENSYNYDRHPHARGDRSRPYPTLGSVMDRSATADPDEGFTDLGFRDFVQASRRVSRRKLARIETNPYASELLSRGVDVTHESMETLGSILDTGITHTNNVGTMLMDELAYAQTRIDTRKDETKKLEEWKEATQDIMHGQEDSIVRQSADIDLLKGELTTLKDLVRALVTKTGELEDDKVRLTRRITELAGEVRELQRRCSEPEVRIEEEEPMIPARAESPPARFVVPVEGRLVPVDDEVLEIGSDEFYQNLGVVRHDTPRPGMRRTPLITVTDYTQPRGRWPVQDFDPYAEIVPDSEPNSDTEDGLPNYDDLSDVDPNEIRQRNWADEELGQINKPVDFCESLQEATEGQVGGILIKVRRYMFTYYTSGLLGYLD</sequence>
<organism evidence="2 3">
    <name type="scientific">Thelephora terrestris</name>
    <dbReference type="NCBI Taxonomy" id="56493"/>
    <lineage>
        <taxon>Eukaryota</taxon>
        <taxon>Fungi</taxon>
        <taxon>Dikarya</taxon>
        <taxon>Basidiomycota</taxon>
        <taxon>Agaricomycotina</taxon>
        <taxon>Agaricomycetes</taxon>
        <taxon>Thelephorales</taxon>
        <taxon>Thelephoraceae</taxon>
        <taxon>Thelephora</taxon>
    </lineage>
</organism>
<feature type="region of interest" description="Disordered" evidence="1">
    <location>
        <begin position="1"/>
        <end position="54"/>
    </location>
</feature>
<gene>
    <name evidence="2" type="ORF">BJ322DRAFT_1021163</name>
</gene>
<dbReference type="EMBL" id="WIUZ02000008">
    <property type="protein sequence ID" value="KAF9784397.1"/>
    <property type="molecule type" value="Genomic_DNA"/>
</dbReference>
<proteinExistence type="predicted"/>